<protein>
    <submittedName>
        <fullName evidence="2">Uncharacterized protein</fullName>
    </submittedName>
</protein>
<dbReference type="Proteomes" id="UP001165060">
    <property type="component" value="Unassembled WGS sequence"/>
</dbReference>
<feature type="region of interest" description="Disordered" evidence="1">
    <location>
        <begin position="80"/>
        <end position="118"/>
    </location>
</feature>
<name>A0ABQ6MMG5_9STRA</name>
<evidence type="ECO:0000313" key="2">
    <source>
        <dbReference type="EMBL" id="GMI28528.1"/>
    </source>
</evidence>
<feature type="region of interest" description="Disordered" evidence="1">
    <location>
        <begin position="1"/>
        <end position="20"/>
    </location>
</feature>
<feature type="non-terminal residue" evidence="2">
    <location>
        <position position="1"/>
    </location>
</feature>
<reference evidence="2 3" key="1">
    <citation type="journal article" date="2023" name="Commun. Biol.">
        <title>Genome analysis of Parmales, the sister group of diatoms, reveals the evolutionary specialization of diatoms from phago-mixotrophs to photoautotrophs.</title>
        <authorList>
            <person name="Ban H."/>
            <person name="Sato S."/>
            <person name="Yoshikawa S."/>
            <person name="Yamada K."/>
            <person name="Nakamura Y."/>
            <person name="Ichinomiya M."/>
            <person name="Sato N."/>
            <person name="Blanc-Mathieu R."/>
            <person name="Endo H."/>
            <person name="Kuwata A."/>
            <person name="Ogata H."/>
        </authorList>
    </citation>
    <scope>NUCLEOTIDE SEQUENCE [LARGE SCALE GENOMIC DNA]</scope>
</reference>
<evidence type="ECO:0000256" key="1">
    <source>
        <dbReference type="SAM" id="MobiDB-lite"/>
    </source>
</evidence>
<keyword evidence="3" id="KW-1185">Reference proteome</keyword>
<sequence>DDSSTGSSSSPNKKSRSSNYTYSAADVLLSESSLFLNAFSEAVSLHQYNNALAYSELAQQRLQELGIWFDTAHITQTEEDADALLKKLPPSLQPDTADEEDSREELPPPPPAPKEKLKDVVSEIVKEVEEVGEEDEAEMKEFLKEQARLFREKKRKAAG</sequence>
<feature type="compositionally biased region" description="Low complexity" evidence="1">
    <location>
        <begin position="1"/>
        <end position="12"/>
    </location>
</feature>
<accession>A0ABQ6MMG5</accession>
<organism evidence="2 3">
    <name type="scientific">Tetraparma gracilis</name>
    <dbReference type="NCBI Taxonomy" id="2962635"/>
    <lineage>
        <taxon>Eukaryota</taxon>
        <taxon>Sar</taxon>
        <taxon>Stramenopiles</taxon>
        <taxon>Ochrophyta</taxon>
        <taxon>Bolidophyceae</taxon>
        <taxon>Parmales</taxon>
        <taxon>Triparmaceae</taxon>
        <taxon>Tetraparma</taxon>
    </lineage>
</organism>
<gene>
    <name evidence="2" type="ORF">TeGR_g12376</name>
</gene>
<evidence type="ECO:0000313" key="3">
    <source>
        <dbReference type="Proteomes" id="UP001165060"/>
    </source>
</evidence>
<comment type="caution">
    <text evidence="2">The sequence shown here is derived from an EMBL/GenBank/DDBJ whole genome shotgun (WGS) entry which is preliminary data.</text>
</comment>
<dbReference type="EMBL" id="BRYB01000362">
    <property type="protein sequence ID" value="GMI28528.1"/>
    <property type="molecule type" value="Genomic_DNA"/>
</dbReference>
<proteinExistence type="predicted"/>